<dbReference type="InterPro" id="IPR050631">
    <property type="entry name" value="PheA/TfdB_FAD_monoxygenase"/>
</dbReference>
<dbReference type="PANTHER" id="PTHR43476">
    <property type="entry name" value="3-(3-HYDROXY-PHENYL)PROPIONATE/3-HYDROXYCINNAMIC ACID HYDROXYLASE"/>
    <property type="match status" value="1"/>
</dbReference>
<comment type="caution">
    <text evidence="3">The sequence shown here is derived from an EMBL/GenBank/DDBJ whole genome shotgun (WGS) entry which is preliminary data.</text>
</comment>
<dbReference type="InterPro" id="IPR002938">
    <property type="entry name" value="FAD-bd"/>
</dbReference>
<dbReference type="EMBL" id="JAEQNA010000005">
    <property type="protein sequence ID" value="MBL0421521.1"/>
    <property type="molecule type" value="Genomic_DNA"/>
</dbReference>
<dbReference type="Pfam" id="PF01494">
    <property type="entry name" value="FAD_binding_3"/>
    <property type="match status" value="1"/>
</dbReference>
<feature type="domain" description="FAD-binding" evidence="2">
    <location>
        <begin position="5"/>
        <end position="342"/>
    </location>
</feature>
<sequence length="544" mass="60996">MNTLQTDVVVVGAGPCGVTLANYLGAYGVRAVLVERAADILDYPRAVGVDDEALRSWQGVGLADTLLRDMLQNVPARYHNSRGRCFAEVAPEGQPFGWPRRNLFLQPLTEATLRKGLDRYDCVRVELGLEITGLASGERMVSLQGRRSDGEPIDIAARYVVGADGGRSTIRKLIGVELTGTTDTHKWLVIDVTDDTMDAPFTGIYCDPQRPSFSIHLPYGYRRLEFLLKPDETEEEVLKPERLEALMRLHYGATGPLPPVKRSRIYLHHSRIAERFSVGRVFLAGDAAHLQPPFFGQGMNSGLRDATNLAWKLAWVLKGHADEAILQTYDTERRHHALAMVKLATWMGSFYRPWNRLTESARDLFFDVIRKLPGAKDYVLQLKFKPMSRYTQGVVLFDERAARRKDYPVGRMFMQPSVLVGDKVSRLDDVIGPGFCILGIHTDPAELLGRDTLEDLATIGCRTLWIRPSRSVGPGRQARSPSLEVEDVHGKFRDWKMRHPEWPFIVLRPDRYVAAVGSAAQLPETVRSLVTLLRAEAQAMRLAA</sequence>
<dbReference type="NCBIfam" id="NF004831">
    <property type="entry name" value="PRK06183.1-5"/>
    <property type="match status" value="1"/>
</dbReference>
<evidence type="ECO:0000259" key="2">
    <source>
        <dbReference type="Pfam" id="PF01494"/>
    </source>
</evidence>
<reference evidence="3" key="1">
    <citation type="submission" date="2021-01" db="EMBL/GenBank/DDBJ databases">
        <title>Ramlibacter sp. strain AW1 16S ribosomal RNA gene Genome sequencing and assembly.</title>
        <authorList>
            <person name="Kang M."/>
        </authorList>
    </citation>
    <scope>NUCLEOTIDE SEQUENCE</scope>
    <source>
        <strain evidence="3">AW1</strain>
    </source>
</reference>
<evidence type="ECO:0000313" key="4">
    <source>
        <dbReference type="Proteomes" id="UP000613011"/>
    </source>
</evidence>
<dbReference type="RefSeq" id="WP_201684598.1">
    <property type="nucleotide sequence ID" value="NZ_JAEQNA010000005.1"/>
</dbReference>
<dbReference type="Gene3D" id="3.50.50.60">
    <property type="entry name" value="FAD/NAD(P)-binding domain"/>
    <property type="match status" value="1"/>
</dbReference>
<dbReference type="PRINTS" id="PR00420">
    <property type="entry name" value="RNGMNOXGNASE"/>
</dbReference>
<keyword evidence="4" id="KW-1185">Reference proteome</keyword>
<name>A0A937D803_9BURK</name>
<evidence type="ECO:0000313" key="3">
    <source>
        <dbReference type="EMBL" id="MBL0421521.1"/>
    </source>
</evidence>
<dbReference type="AlphaFoldDB" id="A0A937D803"/>
<dbReference type="GO" id="GO:0071949">
    <property type="term" value="F:FAD binding"/>
    <property type="evidence" value="ECO:0007669"/>
    <property type="project" value="InterPro"/>
</dbReference>
<dbReference type="Proteomes" id="UP000613011">
    <property type="component" value="Unassembled WGS sequence"/>
</dbReference>
<gene>
    <name evidence="3" type="ORF">JI739_14275</name>
</gene>
<proteinExistence type="predicted"/>
<dbReference type="GO" id="GO:0008688">
    <property type="term" value="F:3-(3-hydroxyphenyl)propionate hydroxylase activity"/>
    <property type="evidence" value="ECO:0007669"/>
    <property type="project" value="TreeGrafter"/>
</dbReference>
<dbReference type="PANTHER" id="PTHR43476:SF3">
    <property type="entry name" value="FAD-BINDING MONOOXYGENASE"/>
    <property type="match status" value="1"/>
</dbReference>
<evidence type="ECO:0000256" key="1">
    <source>
        <dbReference type="ARBA" id="ARBA00023002"/>
    </source>
</evidence>
<dbReference type="NCBIfam" id="NF004829">
    <property type="entry name" value="PRK06183.1-3"/>
    <property type="match status" value="1"/>
</dbReference>
<organism evidence="3 4">
    <name type="scientific">Ramlibacter aurantiacus</name>
    <dbReference type="NCBI Taxonomy" id="2801330"/>
    <lineage>
        <taxon>Bacteria</taxon>
        <taxon>Pseudomonadati</taxon>
        <taxon>Pseudomonadota</taxon>
        <taxon>Betaproteobacteria</taxon>
        <taxon>Burkholderiales</taxon>
        <taxon>Comamonadaceae</taxon>
        <taxon>Ramlibacter</taxon>
    </lineage>
</organism>
<keyword evidence="1" id="KW-0560">Oxidoreductase</keyword>
<dbReference type="SUPFAM" id="SSF51905">
    <property type="entry name" value="FAD/NAD(P)-binding domain"/>
    <property type="match status" value="1"/>
</dbReference>
<dbReference type="InterPro" id="IPR036188">
    <property type="entry name" value="FAD/NAD-bd_sf"/>
</dbReference>
<dbReference type="Gene3D" id="3.30.70.2450">
    <property type="match status" value="1"/>
</dbReference>
<protein>
    <submittedName>
        <fullName evidence="3">Bifunctional 3-(3-hydroxy-phenyl)propionate/3-hydroxycinnamic acid hydroxylase</fullName>
    </submittedName>
</protein>
<accession>A0A937D803</accession>
<dbReference type="GO" id="GO:0019622">
    <property type="term" value="P:3-(3-hydroxy)phenylpropionate catabolic process"/>
    <property type="evidence" value="ECO:0007669"/>
    <property type="project" value="TreeGrafter"/>
</dbReference>